<dbReference type="Pfam" id="PF01266">
    <property type="entry name" value="DAO"/>
    <property type="match status" value="1"/>
</dbReference>
<feature type="domain" description="FAD-binding" evidence="4">
    <location>
        <begin position="134"/>
        <end position="314"/>
    </location>
</feature>
<dbReference type="GO" id="GO:0004497">
    <property type="term" value="F:monooxygenase activity"/>
    <property type="evidence" value="ECO:0007669"/>
    <property type="project" value="UniProtKB-KW"/>
</dbReference>
<dbReference type="AlphaFoldDB" id="A0A1H4VFA4"/>
<reference evidence="6" key="1">
    <citation type="submission" date="2016-10" db="EMBL/GenBank/DDBJ databases">
        <authorList>
            <person name="Varghese N."/>
            <person name="Submissions S."/>
        </authorList>
    </citation>
    <scope>NUCLEOTIDE SEQUENCE [LARGE SCALE GENOMIC DNA]</scope>
    <source>
        <strain evidence="6">DSM 44498</strain>
    </source>
</reference>
<proteinExistence type="predicted"/>
<feature type="domain" description="FAD dependent oxidoreductase" evidence="3">
    <location>
        <begin position="8"/>
        <end position="54"/>
    </location>
</feature>
<dbReference type="PANTHER" id="PTHR13789:SF309">
    <property type="entry name" value="PUTATIVE (AFU_ORTHOLOGUE AFUA_6G14510)-RELATED"/>
    <property type="match status" value="1"/>
</dbReference>
<dbReference type="GO" id="GO:0071949">
    <property type="term" value="F:FAD binding"/>
    <property type="evidence" value="ECO:0007669"/>
    <property type="project" value="InterPro"/>
</dbReference>
<dbReference type="InterPro" id="IPR050493">
    <property type="entry name" value="FAD-dep_Monooxygenase_BioMet"/>
</dbReference>
<dbReference type="InterPro" id="IPR006076">
    <property type="entry name" value="FAD-dep_OxRdtase"/>
</dbReference>
<keyword evidence="1" id="KW-0560">Oxidoreductase</keyword>
<evidence type="ECO:0000256" key="1">
    <source>
        <dbReference type="ARBA" id="ARBA00023002"/>
    </source>
</evidence>
<dbReference type="InterPro" id="IPR036188">
    <property type="entry name" value="FAD/NAD-bd_sf"/>
</dbReference>
<dbReference type="Proteomes" id="UP000183561">
    <property type="component" value="Unassembled WGS sequence"/>
</dbReference>
<keyword evidence="2" id="KW-0503">Monooxygenase</keyword>
<evidence type="ECO:0000259" key="4">
    <source>
        <dbReference type="Pfam" id="PF01494"/>
    </source>
</evidence>
<organism evidence="5 6">
    <name type="scientific">Rhodococcus koreensis</name>
    <dbReference type="NCBI Taxonomy" id="99653"/>
    <lineage>
        <taxon>Bacteria</taxon>
        <taxon>Bacillati</taxon>
        <taxon>Actinomycetota</taxon>
        <taxon>Actinomycetes</taxon>
        <taxon>Mycobacteriales</taxon>
        <taxon>Nocardiaceae</taxon>
        <taxon>Rhodococcus</taxon>
    </lineage>
</organism>
<dbReference type="SUPFAM" id="SSF51905">
    <property type="entry name" value="FAD/NAD(P)-binding domain"/>
    <property type="match status" value="1"/>
</dbReference>
<evidence type="ECO:0000259" key="3">
    <source>
        <dbReference type="Pfam" id="PF01266"/>
    </source>
</evidence>
<dbReference type="Pfam" id="PF01494">
    <property type="entry name" value="FAD_binding_3"/>
    <property type="match status" value="1"/>
</dbReference>
<evidence type="ECO:0000313" key="5">
    <source>
        <dbReference type="EMBL" id="SEC79064.1"/>
    </source>
</evidence>
<protein>
    <submittedName>
        <fullName evidence="5">2-polyprenyl-6-methoxyphenol hydroxylase</fullName>
    </submittedName>
</protein>
<sequence>MVMTHSAAVLGGGIGGLAVARYLSRAGWHVDVFERADTLPTSGTALGMWPQALDALDAIGAGDRVRTLGSPQHRGSLLRPDGSLIGTIDNRDRTAYLLSRPALLATLAETLPDGMISFGTPAPTLDALTDRDVVIGADGLRSPTRTQLFGEKFEPQYVGATAWRGWVPGHRDTVSETWDTDALFGITPRDGELVNWFACIRTDAGHPGGLDFLRSRFGSWHADVRAVLDAATPDAMLHHDLYESPALPSYVSGTTALLGDAAHAMAPNLGRGACEALVDAVTLGRFLTADTDIHTALRRYDRTRRPATRRLVRGSRAMSAVAMTGRLRPLRDLTVRLAAGLA</sequence>
<dbReference type="PANTHER" id="PTHR13789">
    <property type="entry name" value="MONOOXYGENASE"/>
    <property type="match status" value="1"/>
</dbReference>
<accession>A0A1H4VFA4</accession>
<gene>
    <name evidence="5" type="ORF">SAMN04490239_5469</name>
</gene>
<dbReference type="Gene3D" id="3.50.50.60">
    <property type="entry name" value="FAD/NAD(P)-binding domain"/>
    <property type="match status" value="1"/>
</dbReference>
<keyword evidence="6" id="KW-1185">Reference proteome</keyword>
<dbReference type="EMBL" id="FNSV01000005">
    <property type="protein sequence ID" value="SEC79064.1"/>
    <property type="molecule type" value="Genomic_DNA"/>
</dbReference>
<dbReference type="InterPro" id="IPR002938">
    <property type="entry name" value="FAD-bd"/>
</dbReference>
<dbReference type="PRINTS" id="PR00420">
    <property type="entry name" value="RNGMNOXGNASE"/>
</dbReference>
<evidence type="ECO:0000313" key="6">
    <source>
        <dbReference type="Proteomes" id="UP000183561"/>
    </source>
</evidence>
<dbReference type="OrthoDB" id="4568714at2"/>
<name>A0A1H4VFA4_9NOCA</name>
<evidence type="ECO:0000256" key="2">
    <source>
        <dbReference type="ARBA" id="ARBA00023033"/>
    </source>
</evidence>